<accession>A0A0C3CHN4</accession>
<dbReference type="AlphaFoldDB" id="A0A0C3CHN4"/>
<evidence type="ECO:0000256" key="1">
    <source>
        <dbReference type="ARBA" id="ARBA00013017"/>
    </source>
</evidence>
<evidence type="ECO:0000313" key="13">
    <source>
        <dbReference type="Proteomes" id="UP000054166"/>
    </source>
</evidence>
<evidence type="ECO:0000256" key="2">
    <source>
        <dbReference type="ARBA" id="ARBA00022559"/>
    </source>
</evidence>
<proteinExistence type="inferred from homology"/>
<dbReference type="OrthoDB" id="338622at2759"/>
<keyword evidence="4" id="KW-0560">Oxidoreductase</keyword>
<evidence type="ECO:0000256" key="5">
    <source>
        <dbReference type="ARBA" id="ARBA00023157"/>
    </source>
</evidence>
<dbReference type="EC" id="1.11.1.24" evidence="1"/>
<dbReference type="GO" id="GO:0045454">
    <property type="term" value="P:cell redox homeostasis"/>
    <property type="evidence" value="ECO:0007669"/>
    <property type="project" value="TreeGrafter"/>
</dbReference>
<sequence length="191" mass="20449">MDTLIGKPAPTFSAPDSNGETYNFAAGSYDAPTVLFFFPKAGSWGCTKEVCQLQTLSEKENFKRANTRIIGVSADSVEKQKAFVEKMKLTYPILSDESGDARKAYGIKKHFFGSATRTTFVIDKTGTVRAVLDATLNYNAHAKFANKEVDKLEAEEKKDVAPATKDESAGEAPPAPDAAAATEADPAATVA</sequence>
<dbReference type="GO" id="GO:0005737">
    <property type="term" value="C:cytoplasm"/>
    <property type="evidence" value="ECO:0007669"/>
    <property type="project" value="TreeGrafter"/>
</dbReference>
<dbReference type="Pfam" id="PF00578">
    <property type="entry name" value="AhpC-TSA"/>
    <property type="match status" value="1"/>
</dbReference>
<evidence type="ECO:0000256" key="7">
    <source>
        <dbReference type="ARBA" id="ARBA00032824"/>
    </source>
</evidence>
<organism evidence="12 13">
    <name type="scientific">Piloderma croceum (strain F 1598)</name>
    <dbReference type="NCBI Taxonomy" id="765440"/>
    <lineage>
        <taxon>Eukaryota</taxon>
        <taxon>Fungi</taxon>
        <taxon>Dikarya</taxon>
        <taxon>Basidiomycota</taxon>
        <taxon>Agaricomycotina</taxon>
        <taxon>Agaricomycetes</taxon>
        <taxon>Agaricomycetidae</taxon>
        <taxon>Atheliales</taxon>
        <taxon>Atheliaceae</taxon>
        <taxon>Piloderma</taxon>
    </lineage>
</organism>
<feature type="compositionally biased region" description="Basic and acidic residues" evidence="10">
    <location>
        <begin position="149"/>
        <end position="168"/>
    </location>
</feature>
<reference evidence="13" key="2">
    <citation type="submission" date="2015-01" db="EMBL/GenBank/DDBJ databases">
        <title>Evolutionary Origins and Diversification of the Mycorrhizal Mutualists.</title>
        <authorList>
            <consortium name="DOE Joint Genome Institute"/>
            <consortium name="Mycorrhizal Genomics Consortium"/>
            <person name="Kohler A."/>
            <person name="Kuo A."/>
            <person name="Nagy L.G."/>
            <person name="Floudas D."/>
            <person name="Copeland A."/>
            <person name="Barry K.W."/>
            <person name="Cichocki N."/>
            <person name="Veneault-Fourrey C."/>
            <person name="LaButti K."/>
            <person name="Lindquist E.A."/>
            <person name="Lipzen A."/>
            <person name="Lundell T."/>
            <person name="Morin E."/>
            <person name="Murat C."/>
            <person name="Riley R."/>
            <person name="Ohm R."/>
            <person name="Sun H."/>
            <person name="Tunlid A."/>
            <person name="Henrissat B."/>
            <person name="Grigoriev I.V."/>
            <person name="Hibbett D.S."/>
            <person name="Martin F."/>
        </authorList>
    </citation>
    <scope>NUCLEOTIDE SEQUENCE [LARGE SCALE GENOMIC DNA]</scope>
    <source>
        <strain evidence="13">F 1598</strain>
    </source>
</reference>
<dbReference type="EMBL" id="KN832975">
    <property type="protein sequence ID" value="KIM89307.1"/>
    <property type="molecule type" value="Genomic_DNA"/>
</dbReference>
<evidence type="ECO:0000256" key="10">
    <source>
        <dbReference type="SAM" id="MobiDB-lite"/>
    </source>
</evidence>
<name>A0A0C3CHN4_PILCF</name>
<keyword evidence="2" id="KW-0575">Peroxidase</keyword>
<evidence type="ECO:0000259" key="11">
    <source>
        <dbReference type="PROSITE" id="PS51352"/>
    </source>
</evidence>
<comment type="similarity">
    <text evidence="8">Belongs to the peroxiredoxin family. BCP/PrxQ subfamily.</text>
</comment>
<evidence type="ECO:0000256" key="9">
    <source>
        <dbReference type="ARBA" id="ARBA00049091"/>
    </source>
</evidence>
<dbReference type="GO" id="GO:0008379">
    <property type="term" value="F:thioredoxin peroxidase activity"/>
    <property type="evidence" value="ECO:0007669"/>
    <property type="project" value="TreeGrafter"/>
</dbReference>
<protein>
    <recommendedName>
        <fullName evidence="1">thioredoxin-dependent peroxiredoxin</fullName>
        <ecNumber evidence="1">1.11.1.24</ecNumber>
    </recommendedName>
    <alternativeName>
        <fullName evidence="7">Thioredoxin peroxidase</fullName>
    </alternativeName>
</protein>
<dbReference type="HOGENOM" id="CLU_042529_14_2_1"/>
<dbReference type="InterPro" id="IPR050924">
    <property type="entry name" value="Peroxiredoxin_BCP/PrxQ"/>
</dbReference>
<dbReference type="InterPro" id="IPR013766">
    <property type="entry name" value="Thioredoxin_domain"/>
</dbReference>
<keyword evidence="5" id="KW-1015">Disulfide bond</keyword>
<evidence type="ECO:0000256" key="8">
    <source>
        <dbReference type="ARBA" id="ARBA00038489"/>
    </source>
</evidence>
<keyword evidence="6" id="KW-0676">Redox-active center</keyword>
<evidence type="ECO:0000256" key="3">
    <source>
        <dbReference type="ARBA" id="ARBA00022862"/>
    </source>
</evidence>
<dbReference type="GO" id="GO:0034599">
    <property type="term" value="P:cellular response to oxidative stress"/>
    <property type="evidence" value="ECO:0007669"/>
    <property type="project" value="TreeGrafter"/>
</dbReference>
<dbReference type="PROSITE" id="PS51352">
    <property type="entry name" value="THIOREDOXIN_2"/>
    <property type="match status" value="1"/>
</dbReference>
<dbReference type="Proteomes" id="UP000054166">
    <property type="component" value="Unassembled WGS sequence"/>
</dbReference>
<feature type="region of interest" description="Disordered" evidence="10">
    <location>
        <begin position="149"/>
        <end position="191"/>
    </location>
</feature>
<dbReference type="InterPro" id="IPR036249">
    <property type="entry name" value="Thioredoxin-like_sf"/>
</dbReference>
<feature type="domain" description="Thioredoxin" evidence="11">
    <location>
        <begin position="3"/>
        <end position="154"/>
    </location>
</feature>
<dbReference type="CDD" id="cd03017">
    <property type="entry name" value="PRX_BCP"/>
    <property type="match status" value="1"/>
</dbReference>
<evidence type="ECO:0000313" key="12">
    <source>
        <dbReference type="EMBL" id="KIM89307.1"/>
    </source>
</evidence>
<dbReference type="PANTHER" id="PTHR42801">
    <property type="entry name" value="THIOREDOXIN-DEPENDENT PEROXIDE REDUCTASE"/>
    <property type="match status" value="1"/>
</dbReference>
<keyword evidence="3" id="KW-0049">Antioxidant</keyword>
<comment type="catalytic activity">
    <reaction evidence="9">
        <text>a hydroperoxide + [thioredoxin]-dithiol = an alcohol + [thioredoxin]-disulfide + H2O</text>
        <dbReference type="Rhea" id="RHEA:62620"/>
        <dbReference type="Rhea" id="RHEA-COMP:10698"/>
        <dbReference type="Rhea" id="RHEA-COMP:10700"/>
        <dbReference type="ChEBI" id="CHEBI:15377"/>
        <dbReference type="ChEBI" id="CHEBI:29950"/>
        <dbReference type="ChEBI" id="CHEBI:30879"/>
        <dbReference type="ChEBI" id="CHEBI:35924"/>
        <dbReference type="ChEBI" id="CHEBI:50058"/>
        <dbReference type="EC" id="1.11.1.24"/>
    </reaction>
</comment>
<dbReference type="Gene3D" id="3.40.30.10">
    <property type="entry name" value="Glutaredoxin"/>
    <property type="match status" value="1"/>
</dbReference>
<evidence type="ECO:0000256" key="4">
    <source>
        <dbReference type="ARBA" id="ARBA00023002"/>
    </source>
</evidence>
<reference evidence="12 13" key="1">
    <citation type="submission" date="2014-04" db="EMBL/GenBank/DDBJ databases">
        <authorList>
            <consortium name="DOE Joint Genome Institute"/>
            <person name="Kuo A."/>
            <person name="Tarkka M."/>
            <person name="Buscot F."/>
            <person name="Kohler A."/>
            <person name="Nagy L.G."/>
            <person name="Floudas D."/>
            <person name="Copeland A."/>
            <person name="Barry K.W."/>
            <person name="Cichocki N."/>
            <person name="Veneault-Fourrey C."/>
            <person name="LaButti K."/>
            <person name="Lindquist E.A."/>
            <person name="Lipzen A."/>
            <person name="Lundell T."/>
            <person name="Morin E."/>
            <person name="Murat C."/>
            <person name="Sun H."/>
            <person name="Tunlid A."/>
            <person name="Henrissat B."/>
            <person name="Grigoriev I.V."/>
            <person name="Hibbett D.S."/>
            <person name="Martin F."/>
            <person name="Nordberg H.P."/>
            <person name="Cantor M.N."/>
            <person name="Hua S.X."/>
        </authorList>
    </citation>
    <scope>NUCLEOTIDE SEQUENCE [LARGE SCALE GENOMIC DNA]</scope>
    <source>
        <strain evidence="12 13">F 1598</strain>
    </source>
</reference>
<evidence type="ECO:0000256" key="6">
    <source>
        <dbReference type="ARBA" id="ARBA00023284"/>
    </source>
</evidence>
<dbReference type="InterPro" id="IPR000866">
    <property type="entry name" value="AhpC/TSA"/>
</dbReference>
<dbReference type="STRING" id="765440.A0A0C3CHN4"/>
<dbReference type="PANTHER" id="PTHR42801:SF4">
    <property type="entry name" value="AHPC_TSA FAMILY PROTEIN"/>
    <property type="match status" value="1"/>
</dbReference>
<feature type="compositionally biased region" description="Low complexity" evidence="10">
    <location>
        <begin position="177"/>
        <end position="191"/>
    </location>
</feature>
<keyword evidence="13" id="KW-1185">Reference proteome</keyword>
<gene>
    <name evidence="12" type="ORF">PILCRDRAFT_61513</name>
</gene>
<dbReference type="InParanoid" id="A0A0C3CHN4"/>
<dbReference type="SUPFAM" id="SSF52833">
    <property type="entry name" value="Thioredoxin-like"/>
    <property type="match status" value="1"/>
</dbReference>